<feature type="non-terminal residue" evidence="1">
    <location>
        <position position="1"/>
    </location>
</feature>
<gene>
    <name evidence="1" type="ORF">LPJ66_011810</name>
</gene>
<reference evidence="1" key="1">
    <citation type="submission" date="2022-07" db="EMBL/GenBank/DDBJ databases">
        <title>Phylogenomic reconstructions and comparative analyses of Kickxellomycotina fungi.</title>
        <authorList>
            <person name="Reynolds N.K."/>
            <person name="Stajich J.E."/>
            <person name="Barry K."/>
            <person name="Grigoriev I.V."/>
            <person name="Crous P."/>
            <person name="Smith M.E."/>
        </authorList>
    </citation>
    <scope>NUCLEOTIDE SEQUENCE</scope>
    <source>
        <strain evidence="1">Benny 63K</strain>
    </source>
</reference>
<evidence type="ECO:0000313" key="1">
    <source>
        <dbReference type="EMBL" id="KAJ1878849.1"/>
    </source>
</evidence>
<feature type="non-terminal residue" evidence="1">
    <location>
        <position position="484"/>
    </location>
</feature>
<sequence length="484" mass="50863">LHQDHALVVQPLAVVLPLYYLALALAPSPSTCNNLGIILSAIPTPPTPTLVPSLQGGHQAAQAPMGAALALQYYTHGLALDARHPHLYTNLGSLLKDLGYVAEAVRMYERAVDVSPGFDVALANLGNAIKDLGRVQESVAWYLRAVQASPDFVEAVCGLANAMAGVCDWRARDGLRADAAGADDAAAERIFAAMARGRQPTAPAAVARMQRRLALGAGAGEAGPHTRARGWMDRVVEIVGQQLCDGAAWGRGLLVARGAGGGGGAPRPTRGLLRFLDALARLLPDARAGALAAFVHCALRAAAAAAAAPDGAPAPRTWARVVRQIRNEGGWALRLAERVAAAQQRRQFAGLARAGDASLRRVQLPGGLAAPGVPTVLPFHTFTYPLDAREVRLISHRNALRLSFVALGGAGAPWLAPHVLAPPPAPAPLLHVGYVSSDFNNHPLAHLMQSVFGMHDRRRVRVFCYATTAADGSAHRAKIEREAG</sequence>
<comment type="caution">
    <text evidence="1">The sequence shown here is derived from an EMBL/GenBank/DDBJ whole genome shotgun (WGS) entry which is preliminary data.</text>
</comment>
<evidence type="ECO:0000313" key="2">
    <source>
        <dbReference type="Proteomes" id="UP001150581"/>
    </source>
</evidence>
<proteinExistence type="predicted"/>
<accession>A0ACC1HXB2</accession>
<dbReference type="EMBL" id="JANBPG010003847">
    <property type="protein sequence ID" value="KAJ1878849.1"/>
    <property type="molecule type" value="Genomic_DNA"/>
</dbReference>
<name>A0ACC1HXB2_9FUNG</name>
<keyword evidence="2" id="KW-1185">Reference proteome</keyword>
<dbReference type="Proteomes" id="UP001150581">
    <property type="component" value="Unassembled WGS sequence"/>
</dbReference>
<organism evidence="1 2">
    <name type="scientific">Kickxella alabastrina</name>
    <dbReference type="NCBI Taxonomy" id="61397"/>
    <lineage>
        <taxon>Eukaryota</taxon>
        <taxon>Fungi</taxon>
        <taxon>Fungi incertae sedis</taxon>
        <taxon>Zoopagomycota</taxon>
        <taxon>Kickxellomycotina</taxon>
        <taxon>Kickxellomycetes</taxon>
        <taxon>Kickxellales</taxon>
        <taxon>Kickxellaceae</taxon>
        <taxon>Kickxella</taxon>
    </lineage>
</organism>
<protein>
    <submittedName>
        <fullName evidence="1">Uncharacterized protein</fullName>
    </submittedName>
</protein>